<dbReference type="Proteomes" id="UP000190857">
    <property type="component" value="Unassembled WGS sequence"/>
</dbReference>
<keyword evidence="3" id="KW-1185">Reference proteome</keyword>
<dbReference type="InterPro" id="IPR027417">
    <property type="entry name" value="P-loop_NTPase"/>
</dbReference>
<sequence length="364" mass="38331">MTQHEERRPGGAASKESIGWPADESSLENTTRRSWTGTDIRDVVAGLAAGTLATPQPSVGRLYDGSCLLYAGRTNGLAGESGCGKTWTALRIAQTELGDGANVVYVDFEDTSVGVVARLLAMGVPASVIADPRRFVYVQPDERFVGVAAAEFMTLIAAMQPSLVVIDSTGESMAVEGSDPNSDDQVARWFQLLPTAIARMGPAVLLLDHLPKADTTAPSPIGSQRKRAAISGVQLIQSVKKGMSFARGQAGEAELVCTKDRAGHFVTGGKAATLVVNPNSSMPDGSGCDVTLANPSTNTWAPTKHMADISEYLETCTAPASTNKVCDAVRGKKETLGSALKFLEASGYVKADARQQGIDRVHLH</sequence>
<accession>A0A1T5JGQ2</accession>
<evidence type="ECO:0000313" key="2">
    <source>
        <dbReference type="EMBL" id="SKC50392.1"/>
    </source>
</evidence>
<dbReference type="STRING" id="123320.SAMN06309945_1517"/>
<dbReference type="Pfam" id="PF13481">
    <property type="entry name" value="AAA_25"/>
    <property type="match status" value="1"/>
</dbReference>
<dbReference type="AlphaFoldDB" id="A0A1T5JGQ2"/>
<proteinExistence type="predicted"/>
<dbReference type="SUPFAM" id="SSF52540">
    <property type="entry name" value="P-loop containing nucleoside triphosphate hydrolases"/>
    <property type="match status" value="1"/>
</dbReference>
<evidence type="ECO:0000256" key="1">
    <source>
        <dbReference type="SAM" id="MobiDB-lite"/>
    </source>
</evidence>
<name>A0A1T5JGQ2_9MICO</name>
<dbReference type="EMBL" id="FUZP01000001">
    <property type="protein sequence ID" value="SKC50392.1"/>
    <property type="molecule type" value="Genomic_DNA"/>
</dbReference>
<evidence type="ECO:0000313" key="3">
    <source>
        <dbReference type="Proteomes" id="UP000190857"/>
    </source>
</evidence>
<gene>
    <name evidence="2" type="ORF">SAMN06309945_1517</name>
</gene>
<dbReference type="RefSeq" id="WP_079727535.1">
    <property type="nucleotide sequence ID" value="NZ_FUZP01000001.1"/>
</dbReference>
<dbReference type="Gene3D" id="3.40.50.300">
    <property type="entry name" value="P-loop containing nucleotide triphosphate hydrolases"/>
    <property type="match status" value="1"/>
</dbReference>
<organism evidence="2 3">
    <name type="scientific">Okibacterium fritillariae</name>
    <dbReference type="NCBI Taxonomy" id="123320"/>
    <lineage>
        <taxon>Bacteria</taxon>
        <taxon>Bacillati</taxon>
        <taxon>Actinomycetota</taxon>
        <taxon>Actinomycetes</taxon>
        <taxon>Micrococcales</taxon>
        <taxon>Microbacteriaceae</taxon>
        <taxon>Okibacterium</taxon>
    </lineage>
</organism>
<reference evidence="2 3" key="1">
    <citation type="submission" date="2017-02" db="EMBL/GenBank/DDBJ databases">
        <authorList>
            <person name="Peterson S.W."/>
        </authorList>
    </citation>
    <scope>NUCLEOTIDE SEQUENCE [LARGE SCALE GENOMIC DNA]</scope>
    <source>
        <strain evidence="2 3">VKM Ac-2059</strain>
    </source>
</reference>
<feature type="region of interest" description="Disordered" evidence="1">
    <location>
        <begin position="1"/>
        <end position="33"/>
    </location>
</feature>
<protein>
    <submittedName>
        <fullName evidence="2">AAA domain-containing protein</fullName>
    </submittedName>
</protein>
<dbReference type="OrthoDB" id="3171622at2"/>